<sequence length="235" mass="26373">MGGGESEFRLEDKVSDGRGRVQKKTNKADQAYDVLQSMITFQELPPGSMLSEAALMELAGFGRTPVREALQRLARERMVEIHPNRGVLVVGTSVEAQLKLLELRRTVEELAVRLATHRANAERKEAMVRLANRLDNLPDADLRAFDRTLKEIHELIATAADNDYLLVAMTPLQGLSRRFWFAHIQNPDEELATAASLHSAILHAICHGDEEEAAAASLRLNDYLVEFSYRTIRSR</sequence>
<dbReference type="InterPro" id="IPR000524">
    <property type="entry name" value="Tscrpt_reg_HTH_GntR"/>
</dbReference>
<proteinExistence type="predicted"/>
<evidence type="ECO:0000256" key="2">
    <source>
        <dbReference type="ARBA" id="ARBA00023125"/>
    </source>
</evidence>
<keyword evidence="4" id="KW-0175">Coiled coil</keyword>
<dbReference type="Proteomes" id="UP000003022">
    <property type="component" value="Unassembled WGS sequence"/>
</dbReference>
<dbReference type="Gene3D" id="1.20.120.530">
    <property type="entry name" value="GntR ligand-binding domain-like"/>
    <property type="match status" value="1"/>
</dbReference>
<dbReference type="eggNOG" id="COG1802">
    <property type="taxonomic scope" value="Bacteria"/>
</dbReference>
<dbReference type="Pfam" id="PF07729">
    <property type="entry name" value="FCD"/>
    <property type="match status" value="1"/>
</dbReference>
<dbReference type="SMART" id="SM00345">
    <property type="entry name" value="HTH_GNTR"/>
    <property type="match status" value="1"/>
</dbReference>
<feature type="domain" description="HTH gntR-type" evidence="6">
    <location>
        <begin position="25"/>
        <end position="92"/>
    </location>
</feature>
<dbReference type="GO" id="GO:0003677">
    <property type="term" value="F:DNA binding"/>
    <property type="evidence" value="ECO:0007669"/>
    <property type="project" value="UniProtKB-KW"/>
</dbReference>
<dbReference type="GO" id="GO:0003700">
    <property type="term" value="F:DNA-binding transcription factor activity"/>
    <property type="evidence" value="ECO:0007669"/>
    <property type="project" value="InterPro"/>
</dbReference>
<evidence type="ECO:0000256" key="4">
    <source>
        <dbReference type="SAM" id="Coils"/>
    </source>
</evidence>
<dbReference type="CDD" id="cd07377">
    <property type="entry name" value="WHTH_GntR"/>
    <property type="match status" value="1"/>
</dbReference>
<evidence type="ECO:0000256" key="3">
    <source>
        <dbReference type="ARBA" id="ARBA00023163"/>
    </source>
</evidence>
<reference evidence="7 8" key="1">
    <citation type="journal article" date="2011" name="J. Bacteriol.">
        <title>Draft genome sequence of the marine bacterium Streptomyces griseoaurantiacus M045, which produces novel manumycin-type antibiotics with a pABA core component.</title>
        <authorList>
            <person name="Li F."/>
            <person name="Jiang P."/>
            <person name="Zheng H."/>
            <person name="Wang S."/>
            <person name="Zhao G."/>
            <person name="Qin S."/>
            <person name="Liu Z."/>
        </authorList>
    </citation>
    <scope>NUCLEOTIDE SEQUENCE [LARGE SCALE GENOMIC DNA]</scope>
    <source>
        <strain evidence="7 8">M045</strain>
    </source>
</reference>
<dbReference type="AlphaFoldDB" id="F3NTI0"/>
<dbReference type="Pfam" id="PF00392">
    <property type="entry name" value="GntR"/>
    <property type="match status" value="1"/>
</dbReference>
<gene>
    <name evidence="7" type="ORF">SGM_6280</name>
</gene>
<dbReference type="EMBL" id="AEYX01000046">
    <property type="protein sequence ID" value="EGG43140.1"/>
    <property type="molecule type" value="Genomic_DNA"/>
</dbReference>
<dbReference type="SMART" id="SM00895">
    <property type="entry name" value="FCD"/>
    <property type="match status" value="1"/>
</dbReference>
<keyword evidence="8" id="KW-1185">Reference proteome</keyword>
<evidence type="ECO:0000256" key="1">
    <source>
        <dbReference type="ARBA" id="ARBA00023015"/>
    </source>
</evidence>
<keyword evidence="1" id="KW-0805">Transcription regulation</keyword>
<dbReference type="InterPro" id="IPR036388">
    <property type="entry name" value="WH-like_DNA-bd_sf"/>
</dbReference>
<evidence type="ECO:0000259" key="6">
    <source>
        <dbReference type="PROSITE" id="PS50949"/>
    </source>
</evidence>
<evidence type="ECO:0000256" key="5">
    <source>
        <dbReference type="SAM" id="MobiDB-lite"/>
    </source>
</evidence>
<name>F3NTI0_9ACTN</name>
<dbReference type="PANTHER" id="PTHR43537:SF45">
    <property type="entry name" value="GNTR FAMILY REGULATORY PROTEIN"/>
    <property type="match status" value="1"/>
</dbReference>
<dbReference type="STRING" id="996637.SGM_6280"/>
<dbReference type="PROSITE" id="PS50949">
    <property type="entry name" value="HTH_GNTR"/>
    <property type="match status" value="1"/>
</dbReference>
<keyword evidence="3" id="KW-0804">Transcription</keyword>
<dbReference type="PANTHER" id="PTHR43537">
    <property type="entry name" value="TRANSCRIPTIONAL REGULATOR, GNTR FAMILY"/>
    <property type="match status" value="1"/>
</dbReference>
<evidence type="ECO:0000313" key="8">
    <source>
        <dbReference type="Proteomes" id="UP000003022"/>
    </source>
</evidence>
<keyword evidence="2" id="KW-0238">DNA-binding</keyword>
<dbReference type="InterPro" id="IPR011711">
    <property type="entry name" value="GntR_C"/>
</dbReference>
<protein>
    <submittedName>
        <fullName evidence="7">GntR family transcriptional regulator</fullName>
    </submittedName>
</protein>
<evidence type="ECO:0000313" key="7">
    <source>
        <dbReference type="EMBL" id="EGG43140.1"/>
    </source>
</evidence>
<feature type="region of interest" description="Disordered" evidence="5">
    <location>
        <begin position="1"/>
        <end position="26"/>
    </location>
</feature>
<accession>F3NTI0</accession>
<feature type="coiled-coil region" evidence="4">
    <location>
        <begin position="100"/>
        <end position="127"/>
    </location>
</feature>
<dbReference type="SUPFAM" id="SSF46785">
    <property type="entry name" value="Winged helix' DNA-binding domain"/>
    <property type="match status" value="1"/>
</dbReference>
<dbReference type="Gene3D" id="1.10.10.10">
    <property type="entry name" value="Winged helix-like DNA-binding domain superfamily/Winged helix DNA-binding domain"/>
    <property type="match status" value="1"/>
</dbReference>
<feature type="compositionally biased region" description="Basic and acidic residues" evidence="5">
    <location>
        <begin position="1"/>
        <end position="19"/>
    </location>
</feature>
<organism evidence="7 8">
    <name type="scientific">Streptomyces griseoaurantiacus M045</name>
    <dbReference type="NCBI Taxonomy" id="996637"/>
    <lineage>
        <taxon>Bacteria</taxon>
        <taxon>Bacillati</taxon>
        <taxon>Actinomycetota</taxon>
        <taxon>Actinomycetes</taxon>
        <taxon>Kitasatosporales</taxon>
        <taxon>Streptomycetaceae</taxon>
        <taxon>Streptomyces</taxon>
        <taxon>Streptomyces aurantiacus group</taxon>
    </lineage>
</organism>
<comment type="caution">
    <text evidence="7">The sequence shown here is derived from an EMBL/GenBank/DDBJ whole genome shotgun (WGS) entry which is preliminary data.</text>
</comment>
<dbReference type="InterPro" id="IPR036390">
    <property type="entry name" value="WH_DNA-bd_sf"/>
</dbReference>
<dbReference type="InterPro" id="IPR008920">
    <property type="entry name" value="TF_FadR/GntR_C"/>
</dbReference>
<dbReference type="SUPFAM" id="SSF48008">
    <property type="entry name" value="GntR ligand-binding domain-like"/>
    <property type="match status" value="1"/>
</dbReference>